<keyword evidence="5" id="KW-1185">Reference proteome</keyword>
<dbReference type="PANTHER" id="PTHR30619:SF1">
    <property type="entry name" value="RECOMBINATION PROTEIN 2"/>
    <property type="match status" value="1"/>
</dbReference>
<dbReference type="InterPro" id="IPR036866">
    <property type="entry name" value="RibonucZ/Hydroxyglut_hydro"/>
</dbReference>
<dbReference type="GO" id="GO:0016787">
    <property type="term" value="F:hydrolase activity"/>
    <property type="evidence" value="ECO:0007669"/>
    <property type="project" value="UniProtKB-KW"/>
</dbReference>
<dbReference type="InterPro" id="IPR052159">
    <property type="entry name" value="Competence_DNA_uptake"/>
</dbReference>
<keyword evidence="4" id="KW-0378">Hydrolase</keyword>
<dbReference type="OrthoDB" id="9790149at2"/>
<dbReference type="Gene3D" id="3.60.15.10">
    <property type="entry name" value="Ribonuclease Z/Hydroxyacylglutathione hydrolase-like"/>
    <property type="match status" value="1"/>
</dbReference>
<evidence type="ECO:0000313" key="4">
    <source>
        <dbReference type="EMBL" id="TQF10600.1"/>
    </source>
</evidence>
<dbReference type="Pfam" id="PF00753">
    <property type="entry name" value="Lactamase_B"/>
    <property type="match status" value="1"/>
</dbReference>
<feature type="domain" description="Metallo-beta-lactamase" evidence="3">
    <location>
        <begin position="46"/>
        <end position="255"/>
    </location>
</feature>
<evidence type="ECO:0000259" key="3">
    <source>
        <dbReference type="SMART" id="SM00849"/>
    </source>
</evidence>
<proteinExistence type="predicted"/>
<evidence type="ECO:0000313" key="5">
    <source>
        <dbReference type="Proteomes" id="UP000315369"/>
    </source>
</evidence>
<dbReference type="PANTHER" id="PTHR30619">
    <property type="entry name" value="DNA INTERNALIZATION/COMPETENCE PROTEIN COMEC/REC2"/>
    <property type="match status" value="1"/>
</dbReference>
<gene>
    <name evidence="4" type="ORF">FJV41_38685</name>
</gene>
<feature type="signal peptide" evidence="2">
    <location>
        <begin position="1"/>
        <end position="21"/>
    </location>
</feature>
<accession>A0A540WNM0</accession>
<keyword evidence="2" id="KW-0732">Signal</keyword>
<evidence type="ECO:0000256" key="2">
    <source>
        <dbReference type="SAM" id="SignalP"/>
    </source>
</evidence>
<organism evidence="4 5">
    <name type="scientific">Myxococcus llanfairpwllgwyngyllgogerychwyrndrobwllllantysiliogogogochensis</name>
    <dbReference type="NCBI Taxonomy" id="2590453"/>
    <lineage>
        <taxon>Bacteria</taxon>
        <taxon>Pseudomonadati</taxon>
        <taxon>Myxococcota</taxon>
        <taxon>Myxococcia</taxon>
        <taxon>Myxococcales</taxon>
        <taxon>Cystobacterineae</taxon>
        <taxon>Myxococcaceae</taxon>
        <taxon>Myxococcus</taxon>
    </lineage>
</organism>
<dbReference type="CDD" id="cd07731">
    <property type="entry name" value="ComA-like_MBL-fold"/>
    <property type="match status" value="1"/>
</dbReference>
<protein>
    <submittedName>
        <fullName evidence="4">MBL fold metallo-hydrolase</fullName>
    </submittedName>
</protein>
<dbReference type="EMBL" id="VIFM01000244">
    <property type="protein sequence ID" value="TQF10600.1"/>
    <property type="molecule type" value="Genomic_DNA"/>
</dbReference>
<feature type="region of interest" description="Disordered" evidence="1">
    <location>
        <begin position="319"/>
        <end position="372"/>
    </location>
</feature>
<evidence type="ECO:0000256" key="1">
    <source>
        <dbReference type="SAM" id="MobiDB-lite"/>
    </source>
</evidence>
<sequence length="411" mass="43044">MSRLRLSSFLALLLAAHPGIAAGPPSPPTPSTDTRPLTVHFFDVGQGDAALVISPTGKTVLIDGGPPEARERLAARLRTLVTGPLDLVILTHPHLDHLGGLTDALRAVGARRFMDPGFNHPSEAYRDLLGFVGESVGQVMNPEPNPATPDSLLTIGLGEGVSLTVLWPRAPKEPFLVGTRSDANSNSIVAKLTYGRTAFLLVGDAEPDTEAALLQRPLDLTTTVLKVAHHGGRHSSTAAFLAAAKPQAAVISCGAKNDYGHPARETLERLDAVGAHVLRTDRDGEVVAASDGHTVTLRANGGTGALLVVPGGITPGPIALGPVVPGHSRPGRGTVEPRDEVKAPSPGTAPGERGSTPANTEGQGPYVGLKGSKVFHRETCSTLKRSKSERTLFLNREAALRERRPAEDCHP</sequence>
<comment type="caution">
    <text evidence="4">The sequence shown here is derived from an EMBL/GenBank/DDBJ whole genome shotgun (WGS) entry which is preliminary data.</text>
</comment>
<dbReference type="SUPFAM" id="SSF56281">
    <property type="entry name" value="Metallo-hydrolase/oxidoreductase"/>
    <property type="match status" value="1"/>
</dbReference>
<dbReference type="SMART" id="SM00849">
    <property type="entry name" value="Lactamase_B"/>
    <property type="match status" value="1"/>
</dbReference>
<dbReference type="Proteomes" id="UP000315369">
    <property type="component" value="Unassembled WGS sequence"/>
</dbReference>
<name>A0A540WNM0_9BACT</name>
<feature type="chain" id="PRO_5022000428" evidence="2">
    <location>
        <begin position="22"/>
        <end position="411"/>
    </location>
</feature>
<dbReference type="InterPro" id="IPR001279">
    <property type="entry name" value="Metallo-B-lactamas"/>
</dbReference>
<dbReference type="RefSeq" id="WP_141647636.1">
    <property type="nucleotide sequence ID" value="NZ_VIFM01000244.1"/>
</dbReference>
<reference evidence="4 5" key="1">
    <citation type="submission" date="2019-06" db="EMBL/GenBank/DDBJ databases">
        <authorList>
            <person name="Livingstone P."/>
            <person name="Whitworth D."/>
        </authorList>
    </citation>
    <scope>NUCLEOTIDE SEQUENCE [LARGE SCALE GENOMIC DNA]</scope>
    <source>
        <strain evidence="4 5">AM401</strain>
    </source>
</reference>
<dbReference type="InterPro" id="IPR035681">
    <property type="entry name" value="ComA-like_MBL"/>
</dbReference>
<dbReference type="AlphaFoldDB" id="A0A540WNM0"/>